<sequence>MALTLHTDPAQPCTLEECLAALDHTGFEPDDPNSVAHAAHWLARLAANRHFLGDLALSRLQAAHVGQAGQGYTAQVMMLGAPRPGWFMRAAIWPSAQDAVMRDSGAAAFVYGLPHDHNFHFLTVGYHGPGYRSDHYEVDPERMTGVVGEAVDLRFVETSLLHPGRVMHYRARRDVHCQYAPDTLSVSINLMHSAPGQRWTDQFEYDLRRGTISRVLTGCTADTLCKLATALSPAAALDVIETIARSHPVERLRWSAIRALAAEQPGTQARAEFLDRQAARASGWLARRCRAEIGD</sequence>
<gene>
    <name evidence="1" type="ORF">B5J99_15085</name>
</gene>
<dbReference type="GeneID" id="303486909"/>
<reference evidence="1 2" key="1">
    <citation type="submission" date="2017-03" db="EMBL/GenBank/DDBJ databases">
        <title>Complete genome sequence of Blastomonas fulva degrading microcsystin LR.</title>
        <authorList>
            <person name="Lee H.-g."/>
            <person name="Jin L."/>
            <person name="oh H.-M."/>
        </authorList>
    </citation>
    <scope>NUCLEOTIDE SEQUENCE [LARGE SCALE GENOMIC DNA]</scope>
    <source>
        <strain evidence="1 2">T2</strain>
    </source>
</reference>
<dbReference type="RefSeq" id="WP_117352847.1">
    <property type="nucleotide sequence ID" value="NZ_CP020083.1"/>
</dbReference>
<dbReference type="Proteomes" id="UP000258016">
    <property type="component" value="Chromosome"/>
</dbReference>
<dbReference type="EMBL" id="CP020083">
    <property type="protein sequence ID" value="ASR52621.1"/>
    <property type="molecule type" value="Genomic_DNA"/>
</dbReference>
<organism evidence="1 2">
    <name type="scientific">Blastomonas fulva</name>
    <dbReference type="NCBI Taxonomy" id="1550728"/>
    <lineage>
        <taxon>Bacteria</taxon>
        <taxon>Pseudomonadati</taxon>
        <taxon>Pseudomonadota</taxon>
        <taxon>Alphaproteobacteria</taxon>
        <taxon>Sphingomonadales</taxon>
        <taxon>Sphingomonadaceae</taxon>
        <taxon>Blastomonas</taxon>
    </lineage>
</organism>
<accession>A0ABM6M9H4</accession>
<proteinExistence type="predicted"/>
<evidence type="ECO:0000313" key="2">
    <source>
        <dbReference type="Proteomes" id="UP000258016"/>
    </source>
</evidence>
<name>A0ABM6M9H4_9SPHN</name>
<keyword evidence="2" id="KW-1185">Reference proteome</keyword>
<evidence type="ECO:0000313" key="1">
    <source>
        <dbReference type="EMBL" id="ASR52621.1"/>
    </source>
</evidence>
<protein>
    <recommendedName>
        <fullName evidence="3">Transposase</fullName>
    </recommendedName>
</protein>
<evidence type="ECO:0008006" key="3">
    <source>
        <dbReference type="Google" id="ProtNLM"/>
    </source>
</evidence>